<accession>A0A9K3NQ93</accession>
<reference evidence="1" key="1">
    <citation type="journal article" date="2017" name="Nature">
        <title>The sunflower genome provides insights into oil metabolism, flowering and Asterid evolution.</title>
        <authorList>
            <person name="Badouin H."/>
            <person name="Gouzy J."/>
            <person name="Grassa C.J."/>
            <person name="Murat F."/>
            <person name="Staton S.E."/>
            <person name="Cottret L."/>
            <person name="Lelandais-Briere C."/>
            <person name="Owens G.L."/>
            <person name="Carrere S."/>
            <person name="Mayjonade B."/>
            <person name="Legrand L."/>
            <person name="Gill N."/>
            <person name="Kane N.C."/>
            <person name="Bowers J.E."/>
            <person name="Hubner S."/>
            <person name="Bellec A."/>
            <person name="Berard A."/>
            <person name="Berges H."/>
            <person name="Blanchet N."/>
            <person name="Boniface M.C."/>
            <person name="Brunel D."/>
            <person name="Catrice O."/>
            <person name="Chaidir N."/>
            <person name="Claudel C."/>
            <person name="Donnadieu C."/>
            <person name="Faraut T."/>
            <person name="Fievet G."/>
            <person name="Helmstetter N."/>
            <person name="King M."/>
            <person name="Knapp S.J."/>
            <person name="Lai Z."/>
            <person name="Le Paslier M.C."/>
            <person name="Lippi Y."/>
            <person name="Lorenzon L."/>
            <person name="Mandel J.R."/>
            <person name="Marage G."/>
            <person name="Marchand G."/>
            <person name="Marquand E."/>
            <person name="Bret-Mestries E."/>
            <person name="Morien E."/>
            <person name="Nambeesan S."/>
            <person name="Nguyen T."/>
            <person name="Pegot-Espagnet P."/>
            <person name="Pouilly N."/>
            <person name="Raftis F."/>
            <person name="Sallet E."/>
            <person name="Schiex T."/>
            <person name="Thomas J."/>
            <person name="Vandecasteele C."/>
            <person name="Vares D."/>
            <person name="Vear F."/>
            <person name="Vautrin S."/>
            <person name="Crespi M."/>
            <person name="Mangin B."/>
            <person name="Burke J.M."/>
            <person name="Salse J."/>
            <person name="Munos S."/>
            <person name="Vincourt P."/>
            <person name="Rieseberg L.H."/>
            <person name="Langlade N.B."/>
        </authorList>
    </citation>
    <scope>NUCLEOTIDE SEQUENCE</scope>
    <source>
        <tissue evidence="1">Leaves</tissue>
    </source>
</reference>
<gene>
    <name evidence="1" type="ORF">HanXRQr2_Chr04g0139681</name>
</gene>
<organism evidence="1 2">
    <name type="scientific">Helianthus annuus</name>
    <name type="common">Common sunflower</name>
    <dbReference type="NCBI Taxonomy" id="4232"/>
    <lineage>
        <taxon>Eukaryota</taxon>
        <taxon>Viridiplantae</taxon>
        <taxon>Streptophyta</taxon>
        <taxon>Embryophyta</taxon>
        <taxon>Tracheophyta</taxon>
        <taxon>Spermatophyta</taxon>
        <taxon>Magnoliopsida</taxon>
        <taxon>eudicotyledons</taxon>
        <taxon>Gunneridae</taxon>
        <taxon>Pentapetalae</taxon>
        <taxon>asterids</taxon>
        <taxon>campanulids</taxon>
        <taxon>Asterales</taxon>
        <taxon>Asteraceae</taxon>
        <taxon>Asteroideae</taxon>
        <taxon>Heliantheae alliance</taxon>
        <taxon>Heliantheae</taxon>
        <taxon>Helianthus</taxon>
    </lineage>
</organism>
<dbReference type="Proteomes" id="UP000215914">
    <property type="component" value="Unassembled WGS sequence"/>
</dbReference>
<dbReference type="AlphaFoldDB" id="A0A9K3NQ93"/>
<evidence type="ECO:0000313" key="1">
    <source>
        <dbReference type="EMBL" id="KAF5807935.1"/>
    </source>
</evidence>
<dbReference type="Gramene" id="mRNA:HanXRQr2_Chr04g0139681">
    <property type="protein sequence ID" value="CDS:HanXRQr2_Chr04g0139681.1"/>
    <property type="gene ID" value="HanXRQr2_Chr04g0139681"/>
</dbReference>
<sequence>MFHLKLFVKLERIRNKSGLHSAVYETTVSSVFFLFVYRGSGFRIWYHLNPLKI</sequence>
<keyword evidence="2" id="KW-1185">Reference proteome</keyword>
<dbReference type="EMBL" id="MNCJ02000319">
    <property type="protein sequence ID" value="KAF5807935.1"/>
    <property type="molecule type" value="Genomic_DNA"/>
</dbReference>
<evidence type="ECO:0000313" key="2">
    <source>
        <dbReference type="Proteomes" id="UP000215914"/>
    </source>
</evidence>
<comment type="caution">
    <text evidence="1">The sequence shown here is derived from an EMBL/GenBank/DDBJ whole genome shotgun (WGS) entry which is preliminary data.</text>
</comment>
<reference evidence="1" key="2">
    <citation type="submission" date="2020-06" db="EMBL/GenBank/DDBJ databases">
        <title>Helianthus annuus Genome sequencing and assembly Release 2.</title>
        <authorList>
            <person name="Gouzy J."/>
            <person name="Langlade N."/>
            <person name="Munos S."/>
        </authorList>
    </citation>
    <scope>NUCLEOTIDE SEQUENCE</scope>
    <source>
        <tissue evidence="1">Leaves</tissue>
    </source>
</reference>
<name>A0A9K3NQ93_HELAN</name>
<protein>
    <submittedName>
        <fullName evidence="1">Uncharacterized protein</fullName>
    </submittedName>
</protein>
<proteinExistence type="predicted"/>